<dbReference type="EMBL" id="BAAAQD010000016">
    <property type="protein sequence ID" value="GAA1541328.1"/>
    <property type="molecule type" value="Genomic_DNA"/>
</dbReference>
<evidence type="ECO:0000256" key="1">
    <source>
        <dbReference type="SAM" id="Phobius"/>
    </source>
</evidence>
<proteinExistence type="predicted"/>
<organism evidence="2 3">
    <name type="scientific">Dactylosporangium maewongense</name>
    <dbReference type="NCBI Taxonomy" id="634393"/>
    <lineage>
        <taxon>Bacteria</taxon>
        <taxon>Bacillati</taxon>
        <taxon>Actinomycetota</taxon>
        <taxon>Actinomycetes</taxon>
        <taxon>Micromonosporales</taxon>
        <taxon>Micromonosporaceae</taxon>
        <taxon>Dactylosporangium</taxon>
    </lineage>
</organism>
<name>A0ABP4MGB7_9ACTN</name>
<keyword evidence="1" id="KW-0472">Membrane</keyword>
<keyword evidence="3" id="KW-1185">Reference proteome</keyword>
<sequence length="49" mass="5216">MQVGCNDGFEDVHTPVEVAYVTGAAGILAALLAAFIVLRITTWQDNARP</sequence>
<comment type="caution">
    <text evidence="2">The sequence shown here is derived from an EMBL/GenBank/DDBJ whole genome shotgun (WGS) entry which is preliminary data.</text>
</comment>
<accession>A0ABP4MGB7</accession>
<evidence type="ECO:0000313" key="2">
    <source>
        <dbReference type="EMBL" id="GAA1541328.1"/>
    </source>
</evidence>
<keyword evidence="1" id="KW-1133">Transmembrane helix</keyword>
<keyword evidence="1" id="KW-0812">Transmembrane</keyword>
<gene>
    <name evidence="2" type="ORF">GCM10009827_070980</name>
</gene>
<evidence type="ECO:0000313" key="3">
    <source>
        <dbReference type="Proteomes" id="UP001501470"/>
    </source>
</evidence>
<reference evidence="3" key="1">
    <citation type="journal article" date="2019" name="Int. J. Syst. Evol. Microbiol.">
        <title>The Global Catalogue of Microorganisms (GCM) 10K type strain sequencing project: providing services to taxonomists for standard genome sequencing and annotation.</title>
        <authorList>
            <consortium name="The Broad Institute Genomics Platform"/>
            <consortium name="The Broad Institute Genome Sequencing Center for Infectious Disease"/>
            <person name="Wu L."/>
            <person name="Ma J."/>
        </authorList>
    </citation>
    <scope>NUCLEOTIDE SEQUENCE [LARGE SCALE GENOMIC DNA]</scope>
    <source>
        <strain evidence="3">JCM 15933</strain>
    </source>
</reference>
<feature type="transmembrane region" description="Helical" evidence="1">
    <location>
        <begin position="18"/>
        <end position="38"/>
    </location>
</feature>
<protein>
    <submittedName>
        <fullName evidence="2">Uncharacterized protein</fullName>
    </submittedName>
</protein>
<dbReference type="Proteomes" id="UP001501470">
    <property type="component" value="Unassembled WGS sequence"/>
</dbReference>